<keyword evidence="3" id="KW-0472">Membrane</keyword>
<evidence type="ECO:0000256" key="1">
    <source>
        <dbReference type="ARBA" id="ARBA00004127"/>
    </source>
</evidence>
<evidence type="ECO:0000256" key="3">
    <source>
        <dbReference type="SAM" id="Phobius"/>
    </source>
</evidence>
<feature type="transmembrane region" description="Helical" evidence="3">
    <location>
        <begin position="240"/>
        <end position="261"/>
    </location>
</feature>
<keyword evidence="3" id="KW-0812">Transmembrane</keyword>
<dbReference type="RefSeq" id="WP_056980392.1">
    <property type="nucleotide sequence ID" value="NZ_AZFZ01000026.1"/>
</dbReference>
<feature type="transmembrane region" description="Helical" evidence="3">
    <location>
        <begin position="126"/>
        <end position="144"/>
    </location>
</feature>
<protein>
    <submittedName>
        <fullName evidence="5">Membrane protein</fullName>
    </submittedName>
</protein>
<gene>
    <name evidence="5" type="ORF">FD47_GL001198</name>
</gene>
<dbReference type="InterPro" id="IPR000620">
    <property type="entry name" value="EamA_dom"/>
</dbReference>
<dbReference type="GO" id="GO:0016020">
    <property type="term" value="C:membrane"/>
    <property type="evidence" value="ECO:0007669"/>
    <property type="project" value="InterPro"/>
</dbReference>
<keyword evidence="3" id="KW-1133">Transmembrane helix</keyword>
<proteinExistence type="inferred from homology"/>
<comment type="similarity">
    <text evidence="2">Belongs to the EamA transporter family.</text>
</comment>
<dbReference type="Pfam" id="PF00892">
    <property type="entry name" value="EamA"/>
    <property type="match status" value="2"/>
</dbReference>
<sequence length="299" mass="32337">MKRVAPFWVAIGAVSYGIPGSLFKIARADHIGDGLLLIVTFTIAFLAFSVGRGLLSRPNRHVASRKQKWLVMLSGTSMGFTNTFYILSLAYVPVAIAAVMMMQSVWLAILIACVMNRKWPSITQTISVITILLGTVLATGLFPLHQAVSFKGMGLSFLSALAYALTIQFTGNVGQRLHPLTKAQLMSAGALLVVLIIWVPTVRPLQFSAGALHWGAITAFFAMVLPLTCFSFFMPHLSLGIGPIISSLELPASVIFAFILLDETVTGVQIIGVTLIILAVIITNVIPVRVAHRYQQMGQ</sequence>
<evidence type="ECO:0000256" key="2">
    <source>
        <dbReference type="ARBA" id="ARBA00007362"/>
    </source>
</evidence>
<feature type="domain" description="EamA" evidence="4">
    <location>
        <begin position="151"/>
        <end position="284"/>
    </location>
</feature>
<accession>A0A0R1YNN6</accession>
<dbReference type="Proteomes" id="UP000051010">
    <property type="component" value="Unassembled WGS sequence"/>
</dbReference>
<evidence type="ECO:0000313" key="6">
    <source>
        <dbReference type="Proteomes" id="UP000051010"/>
    </source>
</evidence>
<dbReference type="SUPFAM" id="SSF103481">
    <property type="entry name" value="Multidrug resistance efflux transporter EmrE"/>
    <property type="match status" value="2"/>
</dbReference>
<feature type="domain" description="EamA" evidence="4">
    <location>
        <begin position="7"/>
        <end position="138"/>
    </location>
</feature>
<dbReference type="InterPro" id="IPR037185">
    <property type="entry name" value="EmrE-like"/>
</dbReference>
<evidence type="ECO:0000259" key="4">
    <source>
        <dbReference type="Pfam" id="PF00892"/>
    </source>
</evidence>
<evidence type="ECO:0000313" key="5">
    <source>
        <dbReference type="EMBL" id="KRM43825.1"/>
    </source>
</evidence>
<feature type="transmembrane region" description="Helical" evidence="3">
    <location>
        <begin position="211"/>
        <end position="233"/>
    </location>
</feature>
<comment type="caution">
    <text evidence="5">The sequence shown here is derived from an EMBL/GenBank/DDBJ whole genome shotgun (WGS) entry which is preliminary data.</text>
</comment>
<feature type="transmembrane region" description="Helical" evidence="3">
    <location>
        <begin position="267"/>
        <end position="287"/>
    </location>
</feature>
<dbReference type="EMBL" id="AZFZ01000026">
    <property type="protein sequence ID" value="KRM43825.1"/>
    <property type="molecule type" value="Genomic_DNA"/>
</dbReference>
<dbReference type="PATRIC" id="fig|1423786.4.peg.1296"/>
<feature type="transmembrane region" description="Helical" evidence="3">
    <location>
        <begin position="69"/>
        <end position="88"/>
    </location>
</feature>
<feature type="transmembrane region" description="Helical" evidence="3">
    <location>
        <begin position="31"/>
        <end position="48"/>
    </location>
</feature>
<comment type="subcellular location">
    <subcellularLocation>
        <location evidence="1">Endomembrane system</location>
        <topology evidence="1">Multi-pass membrane protein</topology>
    </subcellularLocation>
</comment>
<organism evidence="5 6">
    <name type="scientific">Lentilactobacillus parafarraginis DSM 18390 = JCM 14109</name>
    <dbReference type="NCBI Taxonomy" id="1423786"/>
    <lineage>
        <taxon>Bacteria</taxon>
        <taxon>Bacillati</taxon>
        <taxon>Bacillota</taxon>
        <taxon>Bacilli</taxon>
        <taxon>Lactobacillales</taxon>
        <taxon>Lactobacillaceae</taxon>
        <taxon>Lentilactobacillus</taxon>
    </lineage>
</organism>
<feature type="transmembrane region" description="Helical" evidence="3">
    <location>
        <begin position="150"/>
        <end position="171"/>
    </location>
</feature>
<feature type="transmembrane region" description="Helical" evidence="3">
    <location>
        <begin position="94"/>
        <end position="114"/>
    </location>
</feature>
<dbReference type="AlphaFoldDB" id="A0A0R1YNN6"/>
<feature type="transmembrane region" description="Helical" evidence="3">
    <location>
        <begin position="183"/>
        <end position="199"/>
    </location>
</feature>
<name>A0A0R1YNN6_9LACO</name>
<reference evidence="5 6" key="1">
    <citation type="journal article" date="2015" name="Genome Announc.">
        <title>Expanding the biotechnology potential of lactobacilli through comparative genomics of 213 strains and associated genera.</title>
        <authorList>
            <person name="Sun Z."/>
            <person name="Harris H.M."/>
            <person name="McCann A."/>
            <person name="Guo C."/>
            <person name="Argimon S."/>
            <person name="Zhang W."/>
            <person name="Yang X."/>
            <person name="Jeffery I.B."/>
            <person name="Cooney J.C."/>
            <person name="Kagawa T.F."/>
            <person name="Liu W."/>
            <person name="Song Y."/>
            <person name="Salvetti E."/>
            <person name="Wrobel A."/>
            <person name="Rasinkangas P."/>
            <person name="Parkhill J."/>
            <person name="Rea M.C."/>
            <person name="O'Sullivan O."/>
            <person name="Ritari J."/>
            <person name="Douillard F.P."/>
            <person name="Paul Ross R."/>
            <person name="Yang R."/>
            <person name="Briner A.E."/>
            <person name="Felis G.E."/>
            <person name="de Vos W.M."/>
            <person name="Barrangou R."/>
            <person name="Klaenhammer T.R."/>
            <person name="Caufield P.W."/>
            <person name="Cui Y."/>
            <person name="Zhang H."/>
            <person name="O'Toole P.W."/>
        </authorList>
    </citation>
    <scope>NUCLEOTIDE SEQUENCE [LARGE SCALE GENOMIC DNA]</scope>
    <source>
        <strain evidence="5 6">DSM 18390</strain>
    </source>
</reference>